<evidence type="ECO:0000313" key="2">
    <source>
        <dbReference type="EMBL" id="PVE42854.1"/>
    </source>
</evidence>
<protein>
    <recommendedName>
        <fullName evidence="4">DUF445 domain-containing protein</fullName>
    </recommendedName>
</protein>
<gene>
    <name evidence="2" type="ORF">H663_010120</name>
</gene>
<dbReference type="AlphaFoldDB" id="A0A2T7UDW7"/>
<dbReference type="Proteomes" id="UP000037507">
    <property type="component" value="Unassembled WGS sequence"/>
</dbReference>
<name>A0A2T7UDW7_9BURK</name>
<dbReference type="InterPro" id="IPR007383">
    <property type="entry name" value="DUF445"/>
</dbReference>
<keyword evidence="3" id="KW-1185">Reference proteome</keyword>
<evidence type="ECO:0000256" key="1">
    <source>
        <dbReference type="SAM" id="Phobius"/>
    </source>
</evidence>
<keyword evidence="1" id="KW-0812">Transmembrane</keyword>
<evidence type="ECO:0008006" key="4">
    <source>
        <dbReference type="Google" id="ProtNLM"/>
    </source>
</evidence>
<dbReference type="PANTHER" id="PTHR38442:SF1">
    <property type="entry name" value="INNER MEMBRANE PROTEIN"/>
    <property type="match status" value="1"/>
</dbReference>
<dbReference type="EMBL" id="LFYT02000010">
    <property type="protein sequence ID" value="PVE42854.1"/>
    <property type="molecule type" value="Genomic_DNA"/>
</dbReference>
<comment type="caution">
    <text evidence="2">The sequence shown here is derived from an EMBL/GenBank/DDBJ whole genome shotgun (WGS) entry which is preliminary data.</text>
</comment>
<reference evidence="2" key="1">
    <citation type="submission" date="2017-04" db="EMBL/GenBank/DDBJ databases">
        <title>Unexpected and diverse lifestyles within the genus Limnohabitans.</title>
        <authorList>
            <person name="Kasalicky V."/>
            <person name="Mehrshad M."/>
            <person name="Andrei S.-A."/>
            <person name="Salcher M."/>
            <person name="Kratochvilova H."/>
            <person name="Simek K."/>
            <person name="Ghai R."/>
        </authorList>
    </citation>
    <scope>NUCLEOTIDE SEQUENCE [LARGE SCALE GENOMIC DNA]</scope>
    <source>
        <strain evidence="2">II-D5</strain>
    </source>
</reference>
<dbReference type="OrthoDB" id="9769590at2"/>
<dbReference type="Pfam" id="PF04286">
    <property type="entry name" value="DUF445"/>
    <property type="match status" value="1"/>
</dbReference>
<dbReference type="STRING" id="1293045.H663_14055"/>
<evidence type="ECO:0000313" key="3">
    <source>
        <dbReference type="Proteomes" id="UP000037507"/>
    </source>
</evidence>
<keyword evidence="1" id="KW-0472">Membrane</keyword>
<organism evidence="2 3">
    <name type="scientific">Limnohabitans planktonicus II-D5</name>
    <dbReference type="NCBI Taxonomy" id="1293045"/>
    <lineage>
        <taxon>Bacteria</taxon>
        <taxon>Pseudomonadati</taxon>
        <taxon>Pseudomonadota</taxon>
        <taxon>Betaproteobacteria</taxon>
        <taxon>Burkholderiales</taxon>
        <taxon>Comamonadaceae</taxon>
        <taxon>Limnohabitans</taxon>
    </lineage>
</organism>
<keyword evidence="1" id="KW-1133">Transmembrane helix</keyword>
<dbReference type="PANTHER" id="PTHR38442">
    <property type="entry name" value="INNER MEMBRANE PROTEIN-RELATED"/>
    <property type="match status" value="1"/>
</dbReference>
<proteinExistence type="predicted"/>
<dbReference type="GO" id="GO:0005886">
    <property type="term" value="C:plasma membrane"/>
    <property type="evidence" value="ECO:0007669"/>
    <property type="project" value="TreeGrafter"/>
</dbReference>
<feature type="transmembrane region" description="Helical" evidence="1">
    <location>
        <begin position="410"/>
        <end position="432"/>
    </location>
</feature>
<accession>A0A2T7UDW7</accession>
<sequence length="442" mass="48754">MVAVAAGAPTSKLLNHMKHQDPALLPPLLLLLALTLLALAEFMGASGYWAWVKAGAEAAAVGGMADWFAVVVLFRHPLGIPIPHTAIIPKSKARIADSMAEFVHAHFLQRDKLLAKLADFNVAQHLGDWLQQAMQVQHFVQGVRQMLLDALHTLDDAPIRLALTDALTTQAQRWNAASTLGQALDLVTKDNRHQQVLNMGLEKVAALLKAPQVGEFLGQQIHELLKKDYPKIHWAVDALHSAADLSRSAADKLSDAVMGYLQEVLSNPAHPHREDFSRWVAQYIDQLRTDAELQKDFNDTKDRLVQSPEVRDFLGTVWTDVKTRLMADLASDDSSLAGHAERALQGLGQRLASDEGLRQSVNHYFEQVAGQLADQLSQGIPKHIADTIKAWDDKQLVQELERSVGRDLQFIRINGTLVGAVLGLGFYGLHWLGSFVPSLFPQ</sequence>